<dbReference type="Proteomes" id="UP000029448">
    <property type="component" value="Unassembled WGS sequence"/>
</dbReference>
<gene>
    <name evidence="1" type="ORF">AtDm6_2638</name>
</gene>
<dbReference type="PATRIC" id="fig|104102.7.peg.2607"/>
<proteinExistence type="predicted"/>
<dbReference type="AlphaFoldDB" id="A0A094YJC1"/>
<protein>
    <submittedName>
        <fullName evidence="1">Uncharacterized protein</fullName>
    </submittedName>
</protein>
<comment type="caution">
    <text evidence="1">The sequence shown here is derived from an EMBL/GenBank/DDBJ whole genome shotgun (WGS) entry which is preliminary data.</text>
</comment>
<organism evidence="1 2">
    <name type="scientific">Acetobacter tropicalis</name>
    <dbReference type="NCBI Taxonomy" id="104102"/>
    <lineage>
        <taxon>Bacteria</taxon>
        <taxon>Pseudomonadati</taxon>
        <taxon>Pseudomonadota</taxon>
        <taxon>Alphaproteobacteria</taxon>
        <taxon>Acetobacterales</taxon>
        <taxon>Acetobacteraceae</taxon>
        <taxon>Acetobacter</taxon>
    </lineage>
</organism>
<name>A0A094YJC1_9PROT</name>
<accession>A0A094YJC1</accession>
<evidence type="ECO:0000313" key="1">
    <source>
        <dbReference type="EMBL" id="KGB22140.1"/>
    </source>
</evidence>
<reference evidence="1 2" key="1">
    <citation type="submission" date="2014-06" db="EMBL/GenBank/DDBJ databases">
        <title>Functional and comparative genomic analyses of the Drosophila gut microbiota identify candidate symbiosis factors.</title>
        <authorList>
            <person name="Newell P.D."/>
            <person name="Chaston J.M."/>
            <person name="Douglas A.E."/>
        </authorList>
    </citation>
    <scope>NUCLEOTIDE SEQUENCE [LARGE SCALE GENOMIC DNA]</scope>
    <source>
        <strain evidence="1 2">DmCS_006</strain>
    </source>
</reference>
<evidence type="ECO:0000313" key="2">
    <source>
        <dbReference type="Proteomes" id="UP000029448"/>
    </source>
</evidence>
<sequence length="37" mass="4147">MGSIFSLAWALQPRQGHAQIFLAIFENNQVFQTLGPD</sequence>
<keyword evidence="2" id="KW-1185">Reference proteome</keyword>
<dbReference type="EMBL" id="JOKM01000088">
    <property type="protein sequence ID" value="KGB22140.1"/>
    <property type="molecule type" value="Genomic_DNA"/>
</dbReference>